<dbReference type="InterPro" id="IPR017853">
    <property type="entry name" value="GH"/>
</dbReference>
<dbReference type="GeneID" id="112490401"/>
<dbReference type="PANTHER" id="PTHR11177:SF369">
    <property type="entry name" value="CLASS V CHITINASE-LIKE"/>
    <property type="match status" value="1"/>
</dbReference>
<dbReference type="InterPro" id="IPR050314">
    <property type="entry name" value="Glycosyl_Hydrlase_18"/>
</dbReference>
<dbReference type="RefSeq" id="XP_060669206.1">
    <property type="nucleotide sequence ID" value="XM_060813223.1"/>
</dbReference>
<proteinExistence type="predicted"/>
<dbReference type="SUPFAM" id="SSF51445">
    <property type="entry name" value="(Trans)glycosidases"/>
    <property type="match status" value="1"/>
</dbReference>
<feature type="chain" id="PRO_5045705052" evidence="1">
    <location>
        <begin position="24"/>
        <end position="193"/>
    </location>
</feature>
<dbReference type="PANTHER" id="PTHR11177">
    <property type="entry name" value="CHITINASE"/>
    <property type="match status" value="1"/>
</dbReference>
<sequence>MVSKIIVILFQNFLSLVLEHSRAQSWIQAGYRHCQPKEPINLRPFSIGVEKANYSVISTFLSNSSYRKSFYDSSIKAARLYGFQGLDFPWGNASTTPDMTNKGTLFEEWRAAVNSEARNISHAQLMLTAAVKSSPDVGGIASLPVESILRNLDWILGMPYGYHSPKDNFTGAYAAYVALHNPSSQSIIKYSFN</sequence>
<name>A0ABM3ZXL4_ZIZJJ</name>
<evidence type="ECO:0000259" key="2">
    <source>
        <dbReference type="PROSITE" id="PS51910"/>
    </source>
</evidence>
<gene>
    <name evidence="4" type="primary">LOC112490401</name>
</gene>
<dbReference type="Proteomes" id="UP001652623">
    <property type="component" value="Chromosome 1"/>
</dbReference>
<organism evidence="3 4">
    <name type="scientific">Ziziphus jujuba</name>
    <name type="common">Chinese jujube</name>
    <name type="synonym">Ziziphus sativa</name>
    <dbReference type="NCBI Taxonomy" id="326968"/>
    <lineage>
        <taxon>Eukaryota</taxon>
        <taxon>Viridiplantae</taxon>
        <taxon>Streptophyta</taxon>
        <taxon>Embryophyta</taxon>
        <taxon>Tracheophyta</taxon>
        <taxon>Spermatophyta</taxon>
        <taxon>Magnoliopsida</taxon>
        <taxon>eudicotyledons</taxon>
        <taxon>Gunneridae</taxon>
        <taxon>Pentapetalae</taxon>
        <taxon>rosids</taxon>
        <taxon>fabids</taxon>
        <taxon>Rosales</taxon>
        <taxon>Rhamnaceae</taxon>
        <taxon>Paliureae</taxon>
        <taxon>Ziziphus</taxon>
    </lineage>
</organism>
<reference evidence="4" key="2">
    <citation type="submission" date="2025-08" db="UniProtKB">
        <authorList>
            <consortium name="RefSeq"/>
        </authorList>
    </citation>
    <scope>IDENTIFICATION</scope>
    <source>
        <tissue evidence="4">Seedling</tissue>
    </source>
</reference>
<dbReference type="InterPro" id="IPR001223">
    <property type="entry name" value="Glyco_hydro18_cat"/>
</dbReference>
<feature type="signal peptide" evidence="1">
    <location>
        <begin position="1"/>
        <end position="23"/>
    </location>
</feature>
<protein>
    <submittedName>
        <fullName evidence="4">Class V chitinase-like</fullName>
    </submittedName>
</protein>
<dbReference type="Pfam" id="PF00704">
    <property type="entry name" value="Glyco_hydro_18"/>
    <property type="match status" value="1"/>
</dbReference>
<reference evidence="3" key="1">
    <citation type="submission" date="2025-05" db="UniProtKB">
        <authorList>
            <consortium name="RefSeq"/>
        </authorList>
    </citation>
    <scope>NUCLEOTIDE SEQUENCE [LARGE SCALE GENOMIC DNA]</scope>
</reference>
<dbReference type="PROSITE" id="PS51910">
    <property type="entry name" value="GH18_2"/>
    <property type="match status" value="1"/>
</dbReference>
<keyword evidence="3" id="KW-1185">Reference proteome</keyword>
<feature type="domain" description="GH18" evidence="2">
    <location>
        <begin position="1"/>
        <end position="193"/>
    </location>
</feature>
<evidence type="ECO:0000313" key="4">
    <source>
        <dbReference type="RefSeq" id="XP_060669206.1"/>
    </source>
</evidence>
<evidence type="ECO:0000256" key="1">
    <source>
        <dbReference type="SAM" id="SignalP"/>
    </source>
</evidence>
<dbReference type="Gene3D" id="3.20.20.80">
    <property type="entry name" value="Glycosidases"/>
    <property type="match status" value="1"/>
</dbReference>
<accession>A0ABM3ZXL4</accession>
<evidence type="ECO:0000313" key="3">
    <source>
        <dbReference type="Proteomes" id="UP001652623"/>
    </source>
</evidence>
<keyword evidence="1" id="KW-0732">Signal</keyword>